<keyword evidence="2" id="KW-1185">Reference proteome</keyword>
<evidence type="ECO:0008006" key="3">
    <source>
        <dbReference type="Google" id="ProtNLM"/>
    </source>
</evidence>
<dbReference type="RefSeq" id="WP_119775361.1">
    <property type="nucleotide sequence ID" value="NZ_QYUK01000008.1"/>
</dbReference>
<dbReference type="OrthoDB" id="8903592at2"/>
<dbReference type="Proteomes" id="UP000284605">
    <property type="component" value="Unassembled WGS sequence"/>
</dbReference>
<gene>
    <name evidence="1" type="ORF">D3874_00635</name>
</gene>
<accession>A0A418WSZ7</accession>
<dbReference type="InterPro" id="IPR023393">
    <property type="entry name" value="START-like_dom_sf"/>
</dbReference>
<sequence>MAISVDIKRQNRETVPAAFERVVALLEDVEATLAHFPSLRSFEPLGDSVYHWRLAPLGPVTHKTRIDFATRFSIDKVAGVVEFKPVPKIGNASIGGRIEIKAKAASHSDIAINVAGKVEVPVSWLLKAVATPIVMREFNGLVDGFVANLKNNYL</sequence>
<reference evidence="1 2" key="1">
    <citation type="submission" date="2018-09" db="EMBL/GenBank/DDBJ databases">
        <authorList>
            <person name="Zhu H."/>
        </authorList>
    </citation>
    <scope>NUCLEOTIDE SEQUENCE [LARGE SCALE GENOMIC DNA]</scope>
    <source>
        <strain evidence="1 2">K1W22B-8</strain>
    </source>
</reference>
<comment type="caution">
    <text evidence="1">The sequence shown here is derived from an EMBL/GenBank/DDBJ whole genome shotgun (WGS) entry which is preliminary data.</text>
</comment>
<protein>
    <recommendedName>
        <fullName evidence="3">SRPBCC family protein</fullName>
    </recommendedName>
</protein>
<organism evidence="1 2">
    <name type="scientific">Oleomonas cavernae</name>
    <dbReference type="NCBI Taxonomy" id="2320859"/>
    <lineage>
        <taxon>Bacteria</taxon>
        <taxon>Pseudomonadati</taxon>
        <taxon>Pseudomonadota</taxon>
        <taxon>Alphaproteobacteria</taxon>
        <taxon>Acetobacterales</taxon>
        <taxon>Acetobacteraceae</taxon>
        <taxon>Oleomonas</taxon>
    </lineage>
</organism>
<dbReference type="Gene3D" id="3.30.530.20">
    <property type="match status" value="1"/>
</dbReference>
<dbReference type="AlphaFoldDB" id="A0A418WSZ7"/>
<evidence type="ECO:0000313" key="1">
    <source>
        <dbReference type="EMBL" id="RJF94392.1"/>
    </source>
</evidence>
<evidence type="ECO:0000313" key="2">
    <source>
        <dbReference type="Proteomes" id="UP000284605"/>
    </source>
</evidence>
<name>A0A418WSZ7_9PROT</name>
<proteinExistence type="predicted"/>
<dbReference type="SUPFAM" id="SSF55961">
    <property type="entry name" value="Bet v1-like"/>
    <property type="match status" value="1"/>
</dbReference>
<dbReference type="EMBL" id="QYUK01000008">
    <property type="protein sequence ID" value="RJF94392.1"/>
    <property type="molecule type" value="Genomic_DNA"/>
</dbReference>